<dbReference type="OrthoDB" id="9808753at2"/>
<dbReference type="RefSeq" id="WP_136837060.1">
    <property type="nucleotide sequence ID" value="NZ_SWBQ01000004.1"/>
</dbReference>
<organism evidence="2 3">
    <name type="scientific">Pedobacter frigoris</name>
    <dbReference type="NCBI Taxonomy" id="2571272"/>
    <lineage>
        <taxon>Bacteria</taxon>
        <taxon>Pseudomonadati</taxon>
        <taxon>Bacteroidota</taxon>
        <taxon>Sphingobacteriia</taxon>
        <taxon>Sphingobacteriales</taxon>
        <taxon>Sphingobacteriaceae</taxon>
        <taxon>Pedobacter</taxon>
    </lineage>
</organism>
<reference evidence="2 3" key="1">
    <citation type="submission" date="2019-04" db="EMBL/GenBank/DDBJ databases">
        <title>Pedobacter sp. RP-3-15 sp. nov., isolated from Arctic soil.</title>
        <authorList>
            <person name="Dahal R.H."/>
            <person name="Kim D.-U."/>
        </authorList>
    </citation>
    <scope>NUCLEOTIDE SEQUENCE [LARGE SCALE GENOMIC DNA]</scope>
    <source>
        <strain evidence="2 3">RP-3-15</strain>
    </source>
</reference>
<evidence type="ECO:0000256" key="1">
    <source>
        <dbReference type="SAM" id="Coils"/>
    </source>
</evidence>
<gene>
    <name evidence="2" type="ORF">FA047_15920</name>
</gene>
<comment type="caution">
    <text evidence="2">The sequence shown here is derived from an EMBL/GenBank/DDBJ whole genome shotgun (WGS) entry which is preliminary data.</text>
</comment>
<evidence type="ECO:0000313" key="3">
    <source>
        <dbReference type="Proteomes" id="UP000307244"/>
    </source>
</evidence>
<dbReference type="EMBL" id="SWBQ01000004">
    <property type="protein sequence ID" value="TKC05242.1"/>
    <property type="molecule type" value="Genomic_DNA"/>
</dbReference>
<sequence length="331" mass="36923">MKKYLLTMFFALAVTDIFSQIHTDQNGLKTTVINNIQANEAQARRYEVATIGYNSHHWQFGGVIVIELFQHSFQTGYEKYILENGHGQGANSGSAVLKLVESDGIGHNAKVTLGTPYDLGTNYSDKANMGLPVYVDVRFYTNYKVKITYLQNRVETVNDQNQIKINTSPIGVNIDDFIPVVRPSKDLVTIGNLKIKGNGLNYIEEGTLGIGTTDTKGYKLAVAGNVIAESVKVKLQGAWPDYVFTPSYKVPTLQETEKHIKDKGHLPGIPSASEVKANGVDLGDMNAKLLQKIEELTLHLIEKNKQLQEQKLLNNNQEDRLRKLEMTINKK</sequence>
<keyword evidence="1" id="KW-0175">Coiled coil</keyword>
<dbReference type="Proteomes" id="UP000307244">
    <property type="component" value="Unassembled WGS sequence"/>
</dbReference>
<keyword evidence="3" id="KW-1185">Reference proteome</keyword>
<evidence type="ECO:0000313" key="2">
    <source>
        <dbReference type="EMBL" id="TKC05242.1"/>
    </source>
</evidence>
<dbReference type="AlphaFoldDB" id="A0A4U1CH76"/>
<proteinExistence type="predicted"/>
<name>A0A4U1CH76_9SPHI</name>
<feature type="coiled-coil region" evidence="1">
    <location>
        <begin position="286"/>
        <end position="327"/>
    </location>
</feature>
<protein>
    <submittedName>
        <fullName evidence="2">Uncharacterized protein</fullName>
    </submittedName>
</protein>
<accession>A0A4U1CH76</accession>